<organism evidence="1 2">
    <name type="scientific">Acaulospora colombiana</name>
    <dbReference type="NCBI Taxonomy" id="27376"/>
    <lineage>
        <taxon>Eukaryota</taxon>
        <taxon>Fungi</taxon>
        <taxon>Fungi incertae sedis</taxon>
        <taxon>Mucoromycota</taxon>
        <taxon>Glomeromycotina</taxon>
        <taxon>Glomeromycetes</taxon>
        <taxon>Diversisporales</taxon>
        <taxon>Acaulosporaceae</taxon>
        <taxon>Acaulospora</taxon>
    </lineage>
</organism>
<gene>
    <name evidence="1" type="ORF">ACOLOM_LOCUS9040</name>
</gene>
<sequence>MLGPFGMSIDDVIDNIQNLGVTVFESVDVNAKTPLVDGQKLKNALETILKSKGVSSDTMLADIQHPSGCK</sequence>
<dbReference type="EMBL" id="CAJVPT010025041">
    <property type="protein sequence ID" value="CAG8673348.1"/>
    <property type="molecule type" value="Genomic_DNA"/>
</dbReference>
<evidence type="ECO:0000313" key="2">
    <source>
        <dbReference type="Proteomes" id="UP000789525"/>
    </source>
</evidence>
<reference evidence="1" key="1">
    <citation type="submission" date="2021-06" db="EMBL/GenBank/DDBJ databases">
        <authorList>
            <person name="Kallberg Y."/>
            <person name="Tangrot J."/>
            <person name="Rosling A."/>
        </authorList>
    </citation>
    <scope>NUCLEOTIDE SEQUENCE</scope>
    <source>
        <strain evidence="1">CL356</strain>
    </source>
</reference>
<name>A0ACA9NT10_9GLOM</name>
<dbReference type="Proteomes" id="UP000789525">
    <property type="component" value="Unassembled WGS sequence"/>
</dbReference>
<keyword evidence="2" id="KW-1185">Reference proteome</keyword>
<evidence type="ECO:0000313" key="1">
    <source>
        <dbReference type="EMBL" id="CAG8673348.1"/>
    </source>
</evidence>
<feature type="non-terminal residue" evidence="1">
    <location>
        <position position="70"/>
    </location>
</feature>
<protein>
    <submittedName>
        <fullName evidence="1">9769_t:CDS:1</fullName>
    </submittedName>
</protein>
<accession>A0ACA9NT10</accession>
<comment type="caution">
    <text evidence="1">The sequence shown here is derived from an EMBL/GenBank/DDBJ whole genome shotgun (WGS) entry which is preliminary data.</text>
</comment>
<proteinExistence type="predicted"/>